<dbReference type="InterPro" id="IPR001650">
    <property type="entry name" value="Helicase_C-like"/>
</dbReference>
<dbReference type="GO" id="GO:0006886">
    <property type="term" value="P:intracellular protein transport"/>
    <property type="evidence" value="ECO:0007669"/>
    <property type="project" value="InterPro"/>
</dbReference>
<dbReference type="OrthoDB" id="6764761at2759"/>
<dbReference type="GO" id="GO:0006605">
    <property type="term" value="P:protein targeting"/>
    <property type="evidence" value="ECO:0007669"/>
    <property type="project" value="InterPro"/>
</dbReference>
<dbReference type="Gene3D" id="3.40.50.300">
    <property type="entry name" value="P-loop containing nucleotide triphosphate hydrolases"/>
    <property type="match status" value="3"/>
</dbReference>
<evidence type="ECO:0000313" key="8">
    <source>
        <dbReference type="EMBL" id="OXA46276.1"/>
    </source>
</evidence>
<evidence type="ECO:0000256" key="1">
    <source>
        <dbReference type="ARBA" id="ARBA00022490"/>
    </source>
</evidence>
<evidence type="ECO:0000256" key="2">
    <source>
        <dbReference type="ARBA" id="ARBA00022927"/>
    </source>
</evidence>
<feature type="compositionally biased region" description="Acidic residues" evidence="4">
    <location>
        <begin position="1493"/>
        <end position="1515"/>
    </location>
</feature>
<dbReference type="InterPro" id="IPR011990">
    <property type="entry name" value="TPR-like_helical_dom_sf"/>
</dbReference>
<evidence type="ECO:0000313" key="9">
    <source>
        <dbReference type="Proteomes" id="UP000198287"/>
    </source>
</evidence>
<feature type="region of interest" description="Disordered" evidence="4">
    <location>
        <begin position="1492"/>
        <end position="1563"/>
    </location>
</feature>
<dbReference type="InterPro" id="IPR011115">
    <property type="entry name" value="SecA_DEAD"/>
</dbReference>
<dbReference type="SMART" id="SM00957">
    <property type="entry name" value="SecA_DEAD"/>
    <property type="match status" value="1"/>
</dbReference>
<feature type="region of interest" description="Disordered" evidence="4">
    <location>
        <begin position="121"/>
        <end position="171"/>
    </location>
</feature>
<keyword evidence="2" id="KW-0653">Protein transport</keyword>
<dbReference type="GO" id="GO:0017038">
    <property type="term" value="P:protein import"/>
    <property type="evidence" value="ECO:0007669"/>
    <property type="project" value="InterPro"/>
</dbReference>
<keyword evidence="5" id="KW-1133">Transmembrane helix</keyword>
<protein>
    <submittedName>
        <fullName evidence="8">Protein translocase subunit SecA</fullName>
    </submittedName>
</protein>
<dbReference type="SUPFAM" id="SSF52540">
    <property type="entry name" value="P-loop containing nucleoside triphosphate hydrolases"/>
    <property type="match status" value="2"/>
</dbReference>
<dbReference type="Proteomes" id="UP000198287">
    <property type="component" value="Unassembled WGS sequence"/>
</dbReference>
<keyword evidence="5" id="KW-0472">Membrane</keyword>
<feature type="compositionally biased region" description="Basic and acidic residues" evidence="4">
    <location>
        <begin position="121"/>
        <end position="152"/>
    </location>
</feature>
<proteinExistence type="predicted"/>
<feature type="compositionally biased region" description="Polar residues" evidence="4">
    <location>
        <begin position="1548"/>
        <end position="1560"/>
    </location>
</feature>
<sequence>MGTSISRLNNRSRYERVDWLMDNPEGSRGGILYQGQGCGEVDGKGVPVRIRLWAYDKKGRMLKQLDFVSWNDATWEITTWGARLVELNYHSKEQVMKMMFGKDIPRNHYWTNDNEGYYNEMDRREEQRRREEEARRREEARQNAEATKREEAAMEASLENQVAERREKSERIKTEIQQKQQMAMVQTQRTIGWRAMDDVNPGANKNNFQDLAQLAIKVQEKIELMKSDENPLDILTSVMTFIKTRPSKAFDLFDNFNIFLEKTLSTRNISGTTSDSSTHQILPLIHCLSSKENLDHLPLSTLKTLLKITINFGNNWDLISNSETLTIAVYLFKRMGPKSYNNWDPENVPFNIKLKMVTSLHSLPRLAEFISNPKVEKNLEDSEKVEDEKLKTINKILEVLKLLSESADGDFPTNLASWYVEIFLGLYSMEDLTTEEEGNAEANILDSIFPTLLELIEKKRLQTISPQLIDFVLENIKIQGNSENKGRILQYALDSGLITPNLLKYLEDHLVSQSGTMFDRQTMIPWLAQHIQSGGSLTLSTFRCCFNFLKINQFYGEKLPHGMARLILDGGRPVSETLMANFRRDELPLINDIVDIFIYFMENYDTPAIDCALKDVASSQDLKSIIGVSTFSISAKAILLRFVLRYIQLQICLDDRFNSHTGYFPIDKDLAIQIHALLDNPISNSAAEGCLHLICQKDVNLMGFYNIPNNPIVPYTLCTLTSLNVLKCRLESGILFDKAAIENVAVFLTEVEKEGENKKPTRFYESWDVIEMALNVCNRAILSPQAMTRKTLIFHQMILDDAQIFVKESSLKLLATVDLGRWLGIYLDHAQVSVRVAALRLLLTLLLNEDVQTWTNVTSQVMLAFRGWDNEEEHELASKCLVKIIERVETPADRVKYLKDIMKFADPSAFSCYKNIAENSLSVLMAWIKGAENELSETDVKFLISLKSGKFGPSMLYRLFSLALSLNIQNKEPMVTCLLEIAKTCKEKLPFECIPNLQLFLNANDGEFSLKERIADVLAHQYEKHINNTAPIILSTIESTITYGNPHMVAIYAKAAYYHAKKSRIDVETQEKISKIALDKRFDPGTRKNAAKAVFWVEFRRKEEQPNIKRLLRNIIKLLEDERPDICIYGLFLLCLLGRMELPEEEVDDAISKLKELLTNSVTARDETSSEVGPKLSEFNICLAVISLIRHILPTLARYSENECGTVGDGNVDWISIWLDLHPEDHCELRRSDQSLANYYLSQEDGGSQNKGHLLKMDADISRAHRVFNTNTDMSTLSFAESILHKALNYYKANNLQSNETITKLCRLLANMYFLQGKSNAALKTLRIAYADQNSNGKVNLEAEDVELVRLVSYSLINLGRYDTAKEIFQKCSGFDEEIQLCEKLKELYRLILENTGSKTIAKSQIKCLITKMGRANKNRIFSSEDIKMVREMVEFLMQRGKYLDLSVIPTSAEWRVQLLLSEIFGKVAEAKCQDELYTEGDGQIEEIGQQLEEPEAAEEQLEAGEEQPDADEEQPGAAENKGPEAGEAVEQEAAEDQPEDARQQQDVSDNQELQEISNKNQERKPPIEIKISYKLQDDWIKFQKSANELLDYFRKGDESNSQSPKVIQLLETLSIFLEKWQPTFEELLHAFNFLKMPLKSSIKLIQKLSEEYKINNEVEAREEIPEGVEEDAMENLHSPLQKLQQIWLISKVPDVYEGIEADSQELLQSWHSLKQSSKLGFTFLEKFVETSLVINSVKDITFFFLFCEARAVPADHVATALFEGNEATKATLSQWMKLYMKHMLNEKLQKALVQNNDREELTEKTKDVIEGLIHQLQDLFENEIYEEVPICNLIKHLEGLDNEMRTQLCLNLFSIFGVCSNYQLETSEEWPDLQEIIHGNNSSNSSISQWLPNIRSTLRNKITGGVSDNVSDKSLEILFEEYQHLNKNNHQMLPAISNLRDFFESLKRAIDSPSNLGICGTNPIRNWDRGDVLEWSMKFRQGNSSNFSVSLSTIFNEMMAVIQTAMNLFKGYSLRNVGVMAINLLLTNDNKGCMGKIATGEGKSGLVAALATIKCLYGDYVDIITSSPVLARRDAEEWAPFFAMFGLSALENSGVQEEIGVPKTCYRCNIVYGDASTFEGDVLREEFSLLGTRGGRPFQTAIVDEVDSMFIDGSNHSTRLIDKMPQMDTLEPLFALIWNYVVNAAQSVTHIEGHIYAMGRCYGSSNTLPSTIFNSLPTDFKTRLKFDDPSTFLKILQNFCESMKQEELVDEGYRAQVVNVLRNKSLQSQLPSDVLRELEQEDKLSQNSPVISTYIKSKWEMSLTNPPYILKAVETLLNIRILIYENISEELVLCKVFHQDLSYEGSQGSDEVFTLRYFFTENKLNILCPVEDERSYIASLVEKTIREKVRSSLTIPRPVRANGHLQAHGDPSEEKKFFFYIPWHLMELYNCKIDEWIQSAIQGNMYLELNSDYVMKPSDDDEDTMTITPVDYRNTGVTQESCVWGEGLHQFLQLKHKLKVTPEYLATNFISNLSFFNRYAEGRNVFGVTGTLGDKNEVELLKHMYQVNTINVPTFKTKRLLELKPIVAANQTEWLTAISNCVEWETCVATPTDGRAVLIICQTIQDVDTVHTFLRGRLPQSSHQKYDLRLYFRSDDVSSESVVSSALCPGSIVIATNLAGRGTNIKLSKEVVANGGLHVIISFLPSNLRVEEQAAGRAARAGDPGTCQLIINGNTSMNELGNGISALSSLSIESIKKERNETEKRRVDNIKNKLMRELYIEEKQFKKYCQLKAYIQQVRKTEPNTVDHVIDGVGERWAIELEETKTRCDVLDWDLIDKKFDDFFERLRDEFLQQQAIRNPSYYTLQGKDFSLNENFEEAINHFNLAINLDHIHSQHAYYNRAYALINEAGEDYKEKAANDMQDAANIINDYTIPHLSAMHSLVELEKLKTTKEKYEEGEVPALQSSPSDSAFTKQLINKINFNYLVVKSINEALKVIQESKGELVAEYGDISEFYKKSDQIVNYNDIADMEDNGFVRFFYVKTKPVPWYSIFAVFMLGVLQIAAGVCLTLLGAGNVGPGLIAEGVADFVVGITTCVTGEFSWKDYLKNKALSIGVSLLLAGAGVAISSLSALPKVANAITTIKGLTIVKRLTTAGTTIGRFIKNTLTSVQTGLSNLWQATKNFVQGAWNMVKNSSQFKWLGKQFSTAWSHAPKALHKVKDKLVEWGKKVGEFARKSYDYFFGTQSLSSTTSKNLRFAGQLIAREGLKQGLIAALDNSALKAIGDGIESSIYDSTNNFFVDVLHGNTPTRDKLQKVFLSSNGRQFETKVSTEVGKALEDNGSFGKTVYQKFIEDAGGAVVKAIQQKLVEHGVMDAKQTGVFAIAKHVLDQILATITRSVALGEAIAELSSTLPNLMTTLNSTLDEMLEEIELLGQGSEQNSNPIDSRDLPRIYSDYADTWARKIASRMRDLIMGNVISPVANMSLTAALDRFTNAEDFQDILDKKAESNRARLASKFLSSPAPPIKAPSADSEFESAKLPDKDGQDKVIPTGIESDNKGEKTDALLTLLSNRFDAAIELYIDLNQNEICMQNRYGSEGGTDDGLSGRTIRILEQKNSAGEVNYVTMTRDGLVGAPGIVKGSNNLVESLIVGMAGSGGGSFPGKDAPMGAKQLRKVHTEVADMLVANRPMLLGSFSENLMKGRVSRNVLLGTYGKCRKHWGNIY</sequence>
<keyword evidence="3" id="KW-0811">Translocation</keyword>
<reference evidence="8 9" key="1">
    <citation type="submission" date="2015-12" db="EMBL/GenBank/DDBJ databases">
        <title>The genome of Folsomia candida.</title>
        <authorList>
            <person name="Faddeeva A."/>
            <person name="Derks M.F."/>
            <person name="Anvar Y."/>
            <person name="Smit S."/>
            <person name="Van Straalen N."/>
            <person name="Roelofs D."/>
        </authorList>
    </citation>
    <scope>NUCLEOTIDE SEQUENCE [LARGE SCALE GENOMIC DNA]</scope>
    <source>
        <strain evidence="8 9">VU population</strain>
        <tissue evidence="8">Whole body</tissue>
    </source>
</reference>
<dbReference type="Pfam" id="PF07517">
    <property type="entry name" value="SecA_DEAD"/>
    <property type="match status" value="1"/>
</dbReference>
<feature type="transmembrane region" description="Helical" evidence="5">
    <location>
        <begin position="3029"/>
        <end position="3052"/>
    </location>
</feature>
<evidence type="ECO:0000256" key="3">
    <source>
        <dbReference type="ARBA" id="ARBA00023010"/>
    </source>
</evidence>
<dbReference type="Gene3D" id="3.90.1440.10">
    <property type="entry name" value="SecA, preprotein cross-linking domain"/>
    <property type="match status" value="1"/>
</dbReference>
<gene>
    <name evidence="8" type="ORF">Fcan01_19259</name>
</gene>
<dbReference type="SUPFAM" id="SSF48371">
    <property type="entry name" value="ARM repeat"/>
    <property type="match status" value="1"/>
</dbReference>
<dbReference type="GO" id="GO:0005524">
    <property type="term" value="F:ATP binding"/>
    <property type="evidence" value="ECO:0007669"/>
    <property type="project" value="InterPro"/>
</dbReference>
<feature type="compositionally biased region" description="Basic and acidic residues" evidence="4">
    <location>
        <begin position="162"/>
        <end position="171"/>
    </location>
</feature>
<evidence type="ECO:0000259" key="6">
    <source>
        <dbReference type="PROSITE" id="PS51194"/>
    </source>
</evidence>
<feature type="domain" description="SecA family profile" evidence="7">
    <location>
        <begin position="1929"/>
        <end position="2749"/>
    </location>
</feature>
<feature type="domain" description="Helicase C-terminal" evidence="6">
    <location>
        <begin position="2575"/>
        <end position="2752"/>
    </location>
</feature>
<keyword evidence="5" id="KW-0812">Transmembrane</keyword>
<comment type="caution">
    <text evidence="8">The sequence shown here is derived from an EMBL/GenBank/DDBJ whole genome shotgun (WGS) entry which is preliminary data.</text>
</comment>
<dbReference type="InterPro" id="IPR027417">
    <property type="entry name" value="P-loop_NTPase"/>
</dbReference>
<evidence type="ECO:0000259" key="7">
    <source>
        <dbReference type="PROSITE" id="PS51196"/>
    </source>
</evidence>
<keyword evidence="9" id="KW-1185">Reference proteome</keyword>
<dbReference type="InterPro" id="IPR016024">
    <property type="entry name" value="ARM-type_fold"/>
</dbReference>
<name>A0A226DPY8_FOLCA</name>
<dbReference type="InterPro" id="IPR014018">
    <property type="entry name" value="SecA_motor_DEAD"/>
</dbReference>
<keyword evidence="2" id="KW-0813">Transport</keyword>
<feature type="region of interest" description="Disordered" evidence="4">
    <location>
        <begin position="3500"/>
        <end position="3536"/>
    </location>
</feature>
<dbReference type="PANTHER" id="PTHR30612">
    <property type="entry name" value="SECA INNER MEMBRANE COMPONENT OF SEC PROTEIN SECRETION SYSTEM"/>
    <property type="match status" value="1"/>
</dbReference>
<dbReference type="Gene3D" id="1.25.40.10">
    <property type="entry name" value="Tetratricopeptide repeat domain"/>
    <property type="match status" value="1"/>
</dbReference>
<dbReference type="SUPFAM" id="SSF48452">
    <property type="entry name" value="TPR-like"/>
    <property type="match status" value="2"/>
</dbReference>
<dbReference type="EMBL" id="LNIX01000016">
    <property type="protein sequence ID" value="OXA46276.1"/>
    <property type="molecule type" value="Genomic_DNA"/>
</dbReference>
<dbReference type="GO" id="GO:0016020">
    <property type="term" value="C:membrane"/>
    <property type="evidence" value="ECO:0007669"/>
    <property type="project" value="InterPro"/>
</dbReference>
<feature type="compositionally biased region" description="Basic and acidic residues" evidence="4">
    <location>
        <begin position="3515"/>
        <end position="3526"/>
    </location>
</feature>
<keyword evidence="1" id="KW-0963">Cytoplasm</keyword>
<organism evidence="8 9">
    <name type="scientific">Folsomia candida</name>
    <name type="common">Springtail</name>
    <dbReference type="NCBI Taxonomy" id="158441"/>
    <lineage>
        <taxon>Eukaryota</taxon>
        <taxon>Metazoa</taxon>
        <taxon>Ecdysozoa</taxon>
        <taxon>Arthropoda</taxon>
        <taxon>Hexapoda</taxon>
        <taxon>Collembola</taxon>
        <taxon>Entomobryomorpha</taxon>
        <taxon>Isotomoidea</taxon>
        <taxon>Isotomidae</taxon>
        <taxon>Proisotominae</taxon>
        <taxon>Folsomia</taxon>
    </lineage>
</organism>
<feature type="transmembrane region" description="Helical" evidence="5">
    <location>
        <begin position="3091"/>
        <end position="3113"/>
    </location>
</feature>
<evidence type="ECO:0000256" key="5">
    <source>
        <dbReference type="SAM" id="Phobius"/>
    </source>
</evidence>
<dbReference type="PROSITE" id="PS51194">
    <property type="entry name" value="HELICASE_CTER"/>
    <property type="match status" value="1"/>
</dbReference>
<dbReference type="InterPro" id="IPR000185">
    <property type="entry name" value="SecA"/>
</dbReference>
<dbReference type="SMART" id="SM00028">
    <property type="entry name" value="TPR"/>
    <property type="match status" value="3"/>
</dbReference>
<dbReference type="PROSITE" id="PS51196">
    <property type="entry name" value="SECA_MOTOR_DEAD"/>
    <property type="match status" value="1"/>
</dbReference>
<dbReference type="InterPro" id="IPR019734">
    <property type="entry name" value="TPR_rpt"/>
</dbReference>
<dbReference type="STRING" id="158441.A0A226DPY8"/>
<feature type="compositionally biased region" description="Acidic residues" evidence="4">
    <location>
        <begin position="1528"/>
        <end position="1539"/>
    </location>
</feature>
<accession>A0A226DPY8</accession>
<evidence type="ECO:0000256" key="4">
    <source>
        <dbReference type="SAM" id="MobiDB-lite"/>
    </source>
</evidence>
<dbReference type="PANTHER" id="PTHR30612:SF0">
    <property type="entry name" value="CHLOROPLAST PROTEIN-TRANSPORTING ATPASE"/>
    <property type="match status" value="1"/>
</dbReference>